<organism evidence="1 2">
    <name type="scientific">Catenuloplanes niger</name>
    <dbReference type="NCBI Taxonomy" id="587534"/>
    <lineage>
        <taxon>Bacteria</taxon>
        <taxon>Bacillati</taxon>
        <taxon>Actinomycetota</taxon>
        <taxon>Actinomycetes</taxon>
        <taxon>Micromonosporales</taxon>
        <taxon>Micromonosporaceae</taxon>
        <taxon>Catenuloplanes</taxon>
    </lineage>
</organism>
<sequence>MPGDAGAHVAAEPADVVEFVAADERGWDRYAAASWLNMRRWLDAHPDDALAPQIRAELTRAPPQHVRWQRPYLGWGVFALMRR</sequence>
<proteinExistence type="predicted"/>
<reference evidence="1 2" key="1">
    <citation type="submission" date="2023-07" db="EMBL/GenBank/DDBJ databases">
        <title>Sequencing the genomes of 1000 actinobacteria strains.</title>
        <authorList>
            <person name="Klenk H.-P."/>
        </authorList>
    </citation>
    <scope>NUCLEOTIDE SEQUENCE [LARGE SCALE GENOMIC DNA]</scope>
    <source>
        <strain evidence="1 2">DSM 44711</strain>
    </source>
</reference>
<dbReference type="EMBL" id="JAVDYC010000001">
    <property type="protein sequence ID" value="MDR7325295.1"/>
    <property type="molecule type" value="Genomic_DNA"/>
</dbReference>
<gene>
    <name evidence="1" type="ORF">J2S44_005545</name>
</gene>
<dbReference type="InterPro" id="IPR029063">
    <property type="entry name" value="SAM-dependent_MTases_sf"/>
</dbReference>
<protein>
    <recommendedName>
        <fullName evidence="3">SAM-dependent methyltransferase</fullName>
    </recommendedName>
</protein>
<comment type="caution">
    <text evidence="1">The sequence shown here is derived from an EMBL/GenBank/DDBJ whole genome shotgun (WGS) entry which is preliminary data.</text>
</comment>
<keyword evidence="2" id="KW-1185">Reference proteome</keyword>
<evidence type="ECO:0008006" key="3">
    <source>
        <dbReference type="Google" id="ProtNLM"/>
    </source>
</evidence>
<dbReference type="AlphaFoldDB" id="A0AAE3ZV84"/>
<name>A0AAE3ZV84_9ACTN</name>
<dbReference type="Proteomes" id="UP001183629">
    <property type="component" value="Unassembled WGS sequence"/>
</dbReference>
<dbReference type="RefSeq" id="WP_310419900.1">
    <property type="nucleotide sequence ID" value="NZ_JAVDYC010000001.1"/>
</dbReference>
<accession>A0AAE3ZV84</accession>
<evidence type="ECO:0000313" key="2">
    <source>
        <dbReference type="Proteomes" id="UP001183629"/>
    </source>
</evidence>
<dbReference type="Gene3D" id="3.40.50.150">
    <property type="entry name" value="Vaccinia Virus protein VP39"/>
    <property type="match status" value="1"/>
</dbReference>
<evidence type="ECO:0000313" key="1">
    <source>
        <dbReference type="EMBL" id="MDR7325295.1"/>
    </source>
</evidence>